<gene>
    <name evidence="1" type="ORF">F511_43577</name>
</gene>
<reference evidence="1 2" key="1">
    <citation type="journal article" date="2015" name="Proc. Natl. Acad. Sci. U.S.A.">
        <title>The resurrection genome of Boea hygrometrica: A blueprint for survival of dehydration.</title>
        <authorList>
            <person name="Xiao L."/>
            <person name="Yang G."/>
            <person name="Zhang L."/>
            <person name="Yang X."/>
            <person name="Zhao S."/>
            <person name="Ji Z."/>
            <person name="Zhou Q."/>
            <person name="Hu M."/>
            <person name="Wang Y."/>
            <person name="Chen M."/>
            <person name="Xu Y."/>
            <person name="Jin H."/>
            <person name="Xiao X."/>
            <person name="Hu G."/>
            <person name="Bao F."/>
            <person name="Hu Y."/>
            <person name="Wan P."/>
            <person name="Li L."/>
            <person name="Deng X."/>
            <person name="Kuang T."/>
            <person name="Xiang C."/>
            <person name="Zhu J.K."/>
            <person name="Oliver M.J."/>
            <person name="He Y."/>
        </authorList>
    </citation>
    <scope>NUCLEOTIDE SEQUENCE [LARGE SCALE GENOMIC DNA]</scope>
    <source>
        <strain evidence="2">cv. XS01</strain>
    </source>
</reference>
<proteinExistence type="predicted"/>
<evidence type="ECO:0000313" key="2">
    <source>
        <dbReference type="Proteomes" id="UP000250235"/>
    </source>
</evidence>
<sequence>MADRCYRLDASMVAHVALRTMALDADGCASVARRHVLLAGRWRAMLRRCLRGGARGRAPACARENFVVAPPAGDAPASFRRCRDGWSEFL</sequence>
<protein>
    <submittedName>
        <fullName evidence="1">Uncharacterized protein</fullName>
    </submittedName>
</protein>
<dbReference type="EMBL" id="KV019816">
    <property type="protein sequence ID" value="KZV15572.1"/>
    <property type="molecule type" value="Genomic_DNA"/>
</dbReference>
<keyword evidence="2" id="KW-1185">Reference proteome</keyword>
<accession>A0A2Z7A9I3</accession>
<organism evidence="1 2">
    <name type="scientific">Dorcoceras hygrometricum</name>
    <dbReference type="NCBI Taxonomy" id="472368"/>
    <lineage>
        <taxon>Eukaryota</taxon>
        <taxon>Viridiplantae</taxon>
        <taxon>Streptophyta</taxon>
        <taxon>Embryophyta</taxon>
        <taxon>Tracheophyta</taxon>
        <taxon>Spermatophyta</taxon>
        <taxon>Magnoliopsida</taxon>
        <taxon>eudicotyledons</taxon>
        <taxon>Gunneridae</taxon>
        <taxon>Pentapetalae</taxon>
        <taxon>asterids</taxon>
        <taxon>lamiids</taxon>
        <taxon>Lamiales</taxon>
        <taxon>Gesneriaceae</taxon>
        <taxon>Didymocarpoideae</taxon>
        <taxon>Trichosporeae</taxon>
        <taxon>Loxocarpinae</taxon>
        <taxon>Dorcoceras</taxon>
    </lineage>
</organism>
<name>A0A2Z7A9I3_9LAMI</name>
<dbReference type="AlphaFoldDB" id="A0A2Z7A9I3"/>
<evidence type="ECO:0000313" key="1">
    <source>
        <dbReference type="EMBL" id="KZV15572.1"/>
    </source>
</evidence>
<dbReference type="Proteomes" id="UP000250235">
    <property type="component" value="Unassembled WGS sequence"/>
</dbReference>